<evidence type="ECO:0000313" key="3">
    <source>
        <dbReference type="EMBL" id="KFH62917.1"/>
    </source>
</evidence>
<dbReference type="Proteomes" id="UP000243308">
    <property type="component" value="Unassembled WGS sequence"/>
</dbReference>
<gene>
    <name evidence="3" type="ORF">MVEG_11441</name>
</gene>
<dbReference type="OrthoDB" id="2416617at2759"/>
<feature type="compositionally biased region" description="Basic residues" evidence="1">
    <location>
        <begin position="415"/>
        <end position="424"/>
    </location>
</feature>
<feature type="compositionally biased region" description="Polar residues" evidence="1">
    <location>
        <begin position="426"/>
        <end position="436"/>
    </location>
</feature>
<name>A0A086TLU0_9FUNG</name>
<dbReference type="Gene3D" id="1.20.1270.220">
    <property type="match status" value="1"/>
</dbReference>
<keyword evidence="4" id="KW-1185">Reference proteome</keyword>
<feature type="region of interest" description="Disordered" evidence="1">
    <location>
        <begin position="347"/>
        <end position="451"/>
    </location>
</feature>
<evidence type="ECO:0000313" key="4">
    <source>
        <dbReference type="Proteomes" id="UP000243308"/>
    </source>
</evidence>
<evidence type="ECO:0000259" key="2">
    <source>
        <dbReference type="Pfam" id="PF17035"/>
    </source>
</evidence>
<proteinExistence type="predicted"/>
<protein>
    <recommendedName>
        <fullName evidence="2">NET domain-containing protein</fullName>
    </recommendedName>
</protein>
<reference evidence="3 4" key="1">
    <citation type="submission" date="2011-02" db="EMBL/GenBank/DDBJ databases">
        <title>The Genome Sequence of Mortierella verticillata NRRL 6337.</title>
        <authorList>
            <consortium name="The Broad Institute Genome Sequencing Platform"/>
            <person name="Russ C."/>
            <person name="Cuomo C."/>
            <person name="Burger G."/>
            <person name="Gray M.W."/>
            <person name="Holland P.W.H."/>
            <person name="King N."/>
            <person name="Lang F.B.F."/>
            <person name="Roger A.J."/>
            <person name="Ruiz-Trillo I."/>
            <person name="Young S.K."/>
            <person name="Zeng Q."/>
            <person name="Gargeya S."/>
            <person name="Alvarado L."/>
            <person name="Berlin A."/>
            <person name="Chapman S.B."/>
            <person name="Chen Z."/>
            <person name="Freedman E."/>
            <person name="Gellesch M."/>
            <person name="Goldberg J."/>
            <person name="Griggs A."/>
            <person name="Gujja S."/>
            <person name="Heilman E."/>
            <person name="Heiman D."/>
            <person name="Howarth C."/>
            <person name="Mehta T."/>
            <person name="Neiman D."/>
            <person name="Pearson M."/>
            <person name="Roberts A."/>
            <person name="Saif S."/>
            <person name="Shea T."/>
            <person name="Shenoy N."/>
            <person name="Sisk P."/>
            <person name="Stolte C."/>
            <person name="Sykes S."/>
            <person name="White J."/>
            <person name="Yandava C."/>
            <person name="Haas B."/>
            <person name="Nusbaum C."/>
            <person name="Birren B."/>
        </authorList>
    </citation>
    <scope>NUCLEOTIDE SEQUENCE [LARGE SCALE GENOMIC DNA]</scope>
    <source>
        <strain evidence="3 4">NRRL 6337</strain>
    </source>
</reference>
<dbReference type="Pfam" id="PF17035">
    <property type="entry name" value="BET"/>
    <property type="match status" value="1"/>
</dbReference>
<dbReference type="InterPro" id="IPR038336">
    <property type="entry name" value="NET_sf"/>
</dbReference>
<feature type="compositionally biased region" description="Basic and acidic residues" evidence="1">
    <location>
        <begin position="347"/>
        <end position="366"/>
    </location>
</feature>
<dbReference type="InterPro" id="IPR027353">
    <property type="entry name" value="NET_dom"/>
</dbReference>
<feature type="region of interest" description="Disordered" evidence="1">
    <location>
        <begin position="193"/>
        <end position="219"/>
    </location>
</feature>
<feature type="compositionally biased region" description="Acidic residues" evidence="1">
    <location>
        <begin position="199"/>
        <end position="219"/>
    </location>
</feature>
<sequence length="487" mass="53689">MGGITLADTPDDPEGSYPLPVSLKNMASIMSLNLNHLTTPLSNTTSSPQDITHTTNTFSISDFLVPGLQSKAWEDWQGMVDMNDYTSRSWNDNDTQDFSSDLNSMPFQFGDSLVGDSPIWGNSMIPDAYDEFVFDLVPSAFAPPTTVNVADLIVGPNSAAPSVSPSELSLPALPDTNNYQDLALASLYGFTEPSNDLASDSEADEDSSSDEEEDSDEDAELQAALLATAKEVSLLERSRELASTTIPETVEVEEVEEVEDVHPIPVVTEDPNKRRMEEALVARISNDLGPEHMSGLFKILKGTDQEDEDEDEEMEVDLSRLDETTLVQVYQYVETCCMQTMGSILAEERERAQEEESERRYHERTPELTSGHSSSSLSPSPPHPSSKSRSTNRKRPSPSPYEAEHEDNLAWTHTHTNKNKRKRGNAVNNGATSTASMALGGGATKKGRRTVKEDRQAFSIQEPIVLHVHRYDEEEIGEDDEIDIVGI</sequence>
<evidence type="ECO:0000256" key="1">
    <source>
        <dbReference type="SAM" id="MobiDB-lite"/>
    </source>
</evidence>
<accession>A0A086TLU0</accession>
<dbReference type="AlphaFoldDB" id="A0A086TLU0"/>
<dbReference type="EMBL" id="KN042430">
    <property type="protein sequence ID" value="KFH62917.1"/>
    <property type="molecule type" value="Genomic_DNA"/>
</dbReference>
<feature type="domain" description="NET" evidence="2">
    <location>
        <begin position="286"/>
        <end position="334"/>
    </location>
</feature>
<organism evidence="3 4">
    <name type="scientific">Podila verticillata NRRL 6337</name>
    <dbReference type="NCBI Taxonomy" id="1069443"/>
    <lineage>
        <taxon>Eukaryota</taxon>
        <taxon>Fungi</taxon>
        <taxon>Fungi incertae sedis</taxon>
        <taxon>Mucoromycota</taxon>
        <taxon>Mortierellomycotina</taxon>
        <taxon>Mortierellomycetes</taxon>
        <taxon>Mortierellales</taxon>
        <taxon>Mortierellaceae</taxon>
        <taxon>Podila</taxon>
    </lineage>
</organism>